<feature type="signal peptide" evidence="2">
    <location>
        <begin position="1"/>
        <end position="41"/>
    </location>
</feature>
<evidence type="ECO:0008006" key="5">
    <source>
        <dbReference type="Google" id="ProtNLM"/>
    </source>
</evidence>
<comment type="caution">
    <text evidence="3">The sequence shown here is derived from an EMBL/GenBank/DDBJ whole genome shotgun (WGS) entry which is preliminary data.</text>
</comment>
<name>A6G0D1_9BACT</name>
<sequence>MMRTLDTSGHGTPASFARHTLLTALTLLASVLLSASAPASANPEQSCDPTALACTPEFDPGQTYPLLPDLPGADVEGEAGVVVHLLPGRAVIEQAGGFYELGGRPLELAFGDLSMVRVVIELPGYPLADGSEASVFVTEGDPTVGYAWLETLTSGGGSVTRDLVPEDLELSYGFEIGAPEAAGPTVPDLVIKPVPDKPEPE</sequence>
<keyword evidence="4" id="KW-1185">Reference proteome</keyword>
<dbReference type="STRING" id="391625.PPSIR1_36829"/>
<feature type="chain" id="PRO_5002697351" description="Lipoprotein" evidence="2">
    <location>
        <begin position="42"/>
        <end position="201"/>
    </location>
</feature>
<evidence type="ECO:0000313" key="3">
    <source>
        <dbReference type="EMBL" id="EDM80577.1"/>
    </source>
</evidence>
<dbReference type="EMBL" id="ABCS01000009">
    <property type="protein sequence ID" value="EDM80577.1"/>
    <property type="molecule type" value="Genomic_DNA"/>
</dbReference>
<reference evidence="3 4" key="1">
    <citation type="submission" date="2007-06" db="EMBL/GenBank/DDBJ databases">
        <authorList>
            <person name="Shimkets L."/>
            <person name="Ferriera S."/>
            <person name="Johnson J."/>
            <person name="Kravitz S."/>
            <person name="Beeson K."/>
            <person name="Sutton G."/>
            <person name="Rogers Y.-H."/>
            <person name="Friedman R."/>
            <person name="Frazier M."/>
            <person name="Venter J.C."/>
        </authorList>
    </citation>
    <scope>NUCLEOTIDE SEQUENCE [LARGE SCALE GENOMIC DNA]</scope>
    <source>
        <strain evidence="3 4">SIR-1</strain>
    </source>
</reference>
<evidence type="ECO:0000256" key="2">
    <source>
        <dbReference type="SAM" id="SignalP"/>
    </source>
</evidence>
<dbReference type="AlphaFoldDB" id="A6G0D1"/>
<proteinExistence type="predicted"/>
<dbReference type="Proteomes" id="UP000005801">
    <property type="component" value="Unassembled WGS sequence"/>
</dbReference>
<evidence type="ECO:0000256" key="1">
    <source>
        <dbReference type="SAM" id="MobiDB-lite"/>
    </source>
</evidence>
<accession>A6G0D1</accession>
<keyword evidence="2" id="KW-0732">Signal</keyword>
<feature type="region of interest" description="Disordered" evidence="1">
    <location>
        <begin position="179"/>
        <end position="201"/>
    </location>
</feature>
<dbReference type="RefSeq" id="WP_006970180.1">
    <property type="nucleotide sequence ID" value="NZ_ABCS01000009.1"/>
</dbReference>
<protein>
    <recommendedName>
        <fullName evidence="5">Lipoprotein</fullName>
    </recommendedName>
</protein>
<gene>
    <name evidence="3" type="ORF">PPSIR1_36829</name>
</gene>
<organism evidence="3 4">
    <name type="scientific">Plesiocystis pacifica SIR-1</name>
    <dbReference type="NCBI Taxonomy" id="391625"/>
    <lineage>
        <taxon>Bacteria</taxon>
        <taxon>Pseudomonadati</taxon>
        <taxon>Myxococcota</taxon>
        <taxon>Polyangia</taxon>
        <taxon>Nannocystales</taxon>
        <taxon>Nannocystaceae</taxon>
        <taxon>Plesiocystis</taxon>
    </lineage>
</organism>
<evidence type="ECO:0000313" key="4">
    <source>
        <dbReference type="Proteomes" id="UP000005801"/>
    </source>
</evidence>